<feature type="domain" description="Glycosyl hydrolase family 95 catalytic" evidence="3">
    <location>
        <begin position="323"/>
        <end position="525"/>
    </location>
</feature>
<dbReference type="GO" id="GO:0005975">
    <property type="term" value="P:carbohydrate metabolic process"/>
    <property type="evidence" value="ECO:0007669"/>
    <property type="project" value="InterPro"/>
</dbReference>
<evidence type="ECO:0000259" key="2">
    <source>
        <dbReference type="Pfam" id="PF21307"/>
    </source>
</evidence>
<dbReference type="Gene3D" id="1.50.10.10">
    <property type="match status" value="1"/>
</dbReference>
<protein>
    <submittedName>
        <fullName evidence="4">Large secreted protein</fullName>
    </submittedName>
</protein>
<dbReference type="InterPro" id="IPR049053">
    <property type="entry name" value="AFCA-like_C"/>
</dbReference>
<dbReference type="Proteomes" id="UP000221011">
    <property type="component" value="Chromosome"/>
</dbReference>
<dbReference type="PANTHER" id="PTHR31084:SF0">
    <property type="entry name" value="ALPHA-L-FUCOSIDASE 2"/>
    <property type="match status" value="1"/>
</dbReference>
<evidence type="ECO:0000259" key="3">
    <source>
        <dbReference type="Pfam" id="PF22124"/>
    </source>
</evidence>
<sequence length="676" mass="72395">MNAGFGRRTFIRTTAGTGLAAASGSAWAAEKPGAPAAGGPENSTDPYERAVRDARMEWARLPEDPGAAPYLGNGRTVARLVTARGGRAVRLLVGGRGTRPDDPQPGRLDLVPLGTPTAISCALDLWHAELTGRLTTTRGSITFSVLVDRHGPAVLLRASAEGGERVSFDAPPADGRTRQLTWVHQGGGAHQLLAATSETGRGTDEGSLRALLRADPDAVVERHRDWWRTYYRRAYVALPDRTLQRFHWIQMYGLAVVVDTDPERIGHAPALLGPSGHLDIGPFARAVERGPHPGHGHLTSALPGVGSKAGRTENPVRASGALALWEAYRYSPDRRLLAELLRPALRRAVDYYAGFLYAGVDGLLHLPVTYSPGQADVTDCTHDLALVRWAVTTLIDTVRKVGDDDPRMADWQDIAARLTPYHRDDTGVMVGAGVRASGSYPLPSHLLWMLPLRERAGEGDQGLARRSFAQWSSRREAWHGGSYAVAASLAAALGDARRTLEMLRHLTGSGTATEGALASNALYTHVDSPFTAAPFEAGQALLELLVGAGSGPVEVFPAVPDDWRDVRVAGLRAPGGFVVEAARRDGRTQGVRVRGESDRPLTLRHGIEGDVEAWVSGPGDTGPGRRAELRRTGPGTASFRPVEGRTLTVVRRGVDPDFDVYDVPASDGGRRWGGLG</sequence>
<dbReference type="InterPro" id="IPR012341">
    <property type="entry name" value="6hp_glycosidase-like_sf"/>
</dbReference>
<dbReference type="PANTHER" id="PTHR31084">
    <property type="entry name" value="ALPHA-L-FUCOSIDASE 2"/>
    <property type="match status" value="1"/>
</dbReference>
<dbReference type="SMR" id="A0A291Q2G8"/>
<dbReference type="GO" id="GO:0004560">
    <property type="term" value="F:alpha-L-fucosidase activity"/>
    <property type="evidence" value="ECO:0007669"/>
    <property type="project" value="TreeGrafter"/>
</dbReference>
<gene>
    <name evidence="4" type="ORF">KY5_0646c</name>
</gene>
<proteinExistence type="predicted"/>
<dbReference type="KEGG" id="sfk:KY5_0646c"/>
<dbReference type="SUPFAM" id="SSF48208">
    <property type="entry name" value="Six-hairpin glycosidases"/>
    <property type="match status" value="1"/>
</dbReference>
<evidence type="ECO:0000313" key="5">
    <source>
        <dbReference type="Proteomes" id="UP000221011"/>
    </source>
</evidence>
<dbReference type="RefSeq" id="WP_098240733.1">
    <property type="nucleotide sequence ID" value="NZ_CP022685.1"/>
</dbReference>
<reference evidence="4 5" key="1">
    <citation type="submission" date="2017-08" db="EMBL/GenBank/DDBJ databases">
        <title>Complete Genome Sequence of Streptomyces formicae KY5, the formicamycin producer.</title>
        <authorList>
            <person name="Holmes N.A."/>
            <person name="Devine R."/>
            <person name="Qin Z."/>
            <person name="Seipke R.F."/>
            <person name="Wilkinson B."/>
            <person name="Hutchings M.I."/>
        </authorList>
    </citation>
    <scope>NUCLEOTIDE SEQUENCE [LARGE SCALE GENOMIC DNA]</scope>
    <source>
        <strain evidence="4 5">KY5</strain>
    </source>
</reference>
<feature type="domain" description="Alpha fucosidase A-like C-terminal" evidence="2">
    <location>
        <begin position="551"/>
        <end position="605"/>
    </location>
</feature>
<dbReference type="PROSITE" id="PS51318">
    <property type="entry name" value="TAT"/>
    <property type="match status" value="1"/>
</dbReference>
<dbReference type="Pfam" id="PF22124">
    <property type="entry name" value="Glyco_hydro_95_cat"/>
    <property type="match status" value="1"/>
</dbReference>
<evidence type="ECO:0000313" key="4">
    <source>
        <dbReference type="EMBL" id="ATL25664.1"/>
    </source>
</evidence>
<accession>A0A291Q2G8</accession>
<dbReference type="EMBL" id="CP022685">
    <property type="protein sequence ID" value="ATL25664.1"/>
    <property type="molecule type" value="Genomic_DNA"/>
</dbReference>
<dbReference type="AlphaFoldDB" id="A0A291Q2G8"/>
<name>A0A291Q2G8_9ACTN</name>
<dbReference type="InterPro" id="IPR054363">
    <property type="entry name" value="GH95_cat"/>
</dbReference>
<feature type="signal peptide" evidence="1">
    <location>
        <begin position="1"/>
        <end position="28"/>
    </location>
</feature>
<dbReference type="Pfam" id="PF21307">
    <property type="entry name" value="Glyco_hydro_95_C"/>
    <property type="match status" value="1"/>
</dbReference>
<dbReference type="InterPro" id="IPR006311">
    <property type="entry name" value="TAT_signal"/>
</dbReference>
<evidence type="ECO:0000256" key="1">
    <source>
        <dbReference type="SAM" id="SignalP"/>
    </source>
</evidence>
<keyword evidence="1" id="KW-0732">Signal</keyword>
<keyword evidence="5" id="KW-1185">Reference proteome</keyword>
<organism evidence="4 5">
    <name type="scientific">Streptomyces formicae</name>
    <dbReference type="NCBI Taxonomy" id="1616117"/>
    <lineage>
        <taxon>Bacteria</taxon>
        <taxon>Bacillati</taxon>
        <taxon>Actinomycetota</taxon>
        <taxon>Actinomycetes</taxon>
        <taxon>Kitasatosporales</taxon>
        <taxon>Streptomycetaceae</taxon>
        <taxon>Streptomyces</taxon>
    </lineage>
</organism>
<feature type="chain" id="PRO_5012380743" evidence="1">
    <location>
        <begin position="29"/>
        <end position="676"/>
    </location>
</feature>
<dbReference type="InterPro" id="IPR008928">
    <property type="entry name" value="6-hairpin_glycosidase_sf"/>
</dbReference>